<feature type="transmembrane region" description="Helical" evidence="3">
    <location>
        <begin position="300"/>
        <end position="323"/>
    </location>
</feature>
<keyword evidence="3" id="KW-0812">Transmembrane</keyword>
<gene>
    <name evidence="4" type="ORF">MFLAVUS_007489</name>
</gene>
<evidence type="ECO:0000313" key="5">
    <source>
        <dbReference type="Proteomes" id="UP001473302"/>
    </source>
</evidence>
<proteinExistence type="predicted"/>
<protein>
    <recommendedName>
        <fullName evidence="6">Kelch repeat protein</fullName>
    </recommendedName>
</protein>
<dbReference type="InterPro" id="IPR015915">
    <property type="entry name" value="Kelch-typ_b-propeller"/>
</dbReference>
<evidence type="ECO:0000256" key="2">
    <source>
        <dbReference type="ARBA" id="ARBA00022737"/>
    </source>
</evidence>
<accession>A0ABP9Z4G4</accession>
<evidence type="ECO:0000256" key="1">
    <source>
        <dbReference type="ARBA" id="ARBA00022441"/>
    </source>
</evidence>
<name>A0ABP9Z4G4_9FUNG</name>
<dbReference type="PANTHER" id="PTHR46093">
    <property type="entry name" value="ACYL-COA-BINDING DOMAIN-CONTAINING PROTEIN 5"/>
    <property type="match status" value="1"/>
</dbReference>
<reference evidence="4 5" key="1">
    <citation type="submission" date="2024-04" db="EMBL/GenBank/DDBJ databases">
        <title>genome sequences of Mucor flavus KT1a and Helicostylum pulchrum KT1b strains isolated from the surface of a dry-aged beef.</title>
        <authorList>
            <person name="Toyotome T."/>
            <person name="Hosono M."/>
            <person name="Torimaru M."/>
            <person name="Fukuda K."/>
            <person name="Mikami N."/>
        </authorList>
    </citation>
    <scope>NUCLEOTIDE SEQUENCE [LARGE SCALE GENOMIC DNA]</scope>
    <source>
        <strain evidence="4 5">KT1a</strain>
    </source>
</reference>
<dbReference type="Gene3D" id="2.120.10.80">
    <property type="entry name" value="Kelch-type beta propeller"/>
    <property type="match status" value="2"/>
</dbReference>
<dbReference type="EMBL" id="BAABUK010000019">
    <property type="protein sequence ID" value="GAA5813999.1"/>
    <property type="molecule type" value="Genomic_DNA"/>
</dbReference>
<keyword evidence="2" id="KW-0677">Repeat</keyword>
<sequence length="354" mass="39513">MSNMAIFDLNTTEWFNPAAIIQGRQPEARARMSVSLNSTTKIAWFYGGRTESSQNYFNSFYYFDIGSNTWHWPEVSYSGGYRPARYGHSSSLISERLFIIGGKTMAHNENDSWVITTAGDFQIFDTATYRSISMATIGDIPPARFSFSAVNAPDGKSIVLFGGQNATSTSLFDAKNDIYVLDTCTLNWSQPILSGTSPIARAGHEAIKFMDQYMIITMGIQNFSPETGPIYIDDTAILDMKTWTWLDHIPHQRRPSRPNKPVSCRFTFPFVNPDEDGGNQPDPFTPAVLSNNTDSNVKKLALGITFGILGFLILATAGVIFTLRIRRDVDPNKNPRWLPSVLLRKRKASANTAE</sequence>
<keyword evidence="3" id="KW-0472">Membrane</keyword>
<dbReference type="PANTHER" id="PTHR46093:SF3">
    <property type="entry name" value="ACYL-COA-BINDING DOMAIN-CONTAINING PROTEIN 4"/>
    <property type="match status" value="1"/>
</dbReference>
<keyword evidence="1" id="KW-0880">Kelch repeat</keyword>
<keyword evidence="5" id="KW-1185">Reference proteome</keyword>
<evidence type="ECO:0000256" key="3">
    <source>
        <dbReference type="SAM" id="Phobius"/>
    </source>
</evidence>
<keyword evidence="3" id="KW-1133">Transmembrane helix</keyword>
<dbReference type="Pfam" id="PF24681">
    <property type="entry name" value="Kelch_KLHDC2_KLHL20_DRC7"/>
    <property type="match status" value="2"/>
</dbReference>
<evidence type="ECO:0000313" key="4">
    <source>
        <dbReference type="EMBL" id="GAA5813999.1"/>
    </source>
</evidence>
<dbReference type="Proteomes" id="UP001473302">
    <property type="component" value="Unassembled WGS sequence"/>
</dbReference>
<evidence type="ECO:0008006" key="6">
    <source>
        <dbReference type="Google" id="ProtNLM"/>
    </source>
</evidence>
<comment type="caution">
    <text evidence="4">The sequence shown here is derived from an EMBL/GenBank/DDBJ whole genome shotgun (WGS) entry which is preliminary data.</text>
</comment>
<organism evidence="4 5">
    <name type="scientific">Mucor flavus</name>
    <dbReference type="NCBI Taxonomy" id="439312"/>
    <lineage>
        <taxon>Eukaryota</taxon>
        <taxon>Fungi</taxon>
        <taxon>Fungi incertae sedis</taxon>
        <taxon>Mucoromycota</taxon>
        <taxon>Mucoromycotina</taxon>
        <taxon>Mucoromycetes</taxon>
        <taxon>Mucorales</taxon>
        <taxon>Mucorineae</taxon>
        <taxon>Mucoraceae</taxon>
        <taxon>Mucor</taxon>
    </lineage>
</organism>
<dbReference type="SUPFAM" id="SSF117281">
    <property type="entry name" value="Kelch motif"/>
    <property type="match status" value="1"/>
</dbReference>